<dbReference type="Proteomes" id="UP000250235">
    <property type="component" value="Unassembled WGS sequence"/>
</dbReference>
<organism evidence="1 2">
    <name type="scientific">Dorcoceras hygrometricum</name>
    <dbReference type="NCBI Taxonomy" id="472368"/>
    <lineage>
        <taxon>Eukaryota</taxon>
        <taxon>Viridiplantae</taxon>
        <taxon>Streptophyta</taxon>
        <taxon>Embryophyta</taxon>
        <taxon>Tracheophyta</taxon>
        <taxon>Spermatophyta</taxon>
        <taxon>Magnoliopsida</taxon>
        <taxon>eudicotyledons</taxon>
        <taxon>Gunneridae</taxon>
        <taxon>Pentapetalae</taxon>
        <taxon>asterids</taxon>
        <taxon>lamiids</taxon>
        <taxon>Lamiales</taxon>
        <taxon>Gesneriaceae</taxon>
        <taxon>Didymocarpoideae</taxon>
        <taxon>Trichosporeae</taxon>
        <taxon>Loxocarpinae</taxon>
        <taxon>Dorcoceras</taxon>
    </lineage>
</organism>
<evidence type="ECO:0000313" key="2">
    <source>
        <dbReference type="Proteomes" id="UP000250235"/>
    </source>
</evidence>
<reference evidence="1 2" key="1">
    <citation type="journal article" date="2015" name="Proc. Natl. Acad. Sci. U.S.A.">
        <title>The resurrection genome of Boea hygrometrica: A blueprint for survival of dehydration.</title>
        <authorList>
            <person name="Xiao L."/>
            <person name="Yang G."/>
            <person name="Zhang L."/>
            <person name="Yang X."/>
            <person name="Zhao S."/>
            <person name="Ji Z."/>
            <person name="Zhou Q."/>
            <person name="Hu M."/>
            <person name="Wang Y."/>
            <person name="Chen M."/>
            <person name="Xu Y."/>
            <person name="Jin H."/>
            <person name="Xiao X."/>
            <person name="Hu G."/>
            <person name="Bao F."/>
            <person name="Hu Y."/>
            <person name="Wan P."/>
            <person name="Li L."/>
            <person name="Deng X."/>
            <person name="Kuang T."/>
            <person name="Xiang C."/>
            <person name="Zhu J.K."/>
            <person name="Oliver M.J."/>
            <person name="He Y."/>
        </authorList>
    </citation>
    <scope>NUCLEOTIDE SEQUENCE [LARGE SCALE GENOMIC DNA]</scope>
    <source>
        <strain evidence="2">cv. XS01</strain>
    </source>
</reference>
<accession>A0A2Z7BQL8</accession>
<proteinExistence type="predicted"/>
<dbReference type="AlphaFoldDB" id="A0A2Z7BQL8"/>
<name>A0A2Z7BQL8_9LAMI</name>
<protein>
    <submittedName>
        <fullName evidence="1">Uncharacterized protein</fullName>
    </submittedName>
</protein>
<dbReference type="EMBL" id="KV003622">
    <property type="protein sequence ID" value="KZV36546.1"/>
    <property type="molecule type" value="Genomic_DNA"/>
</dbReference>
<evidence type="ECO:0000313" key="1">
    <source>
        <dbReference type="EMBL" id="KZV36546.1"/>
    </source>
</evidence>
<gene>
    <name evidence="1" type="ORF">F511_21895</name>
</gene>
<sequence length="62" mass="6832">MGQKVDICGPVQLLQIWVWSRITVLCPDKEQQCSTEPEDAADALQGLPIPPYGAAYIFLISN</sequence>
<keyword evidence="2" id="KW-1185">Reference proteome</keyword>